<feature type="coiled-coil region" evidence="1">
    <location>
        <begin position="38"/>
        <end position="65"/>
    </location>
</feature>
<sequence length="153" mass="16774">MESGTTHAQSNADNRVGQNRNQRRARTRETTKALAQIVDRQSLQINEQRLQLEQLGARLDSLIKNVHILQQVLGQEKCSSRFLCSRMSATEITGLSQNLAPPTIPYGQIIDGNIGSDSFLDDENFFNILCTTCSSGNLSGIAPVASPATRTLE</sequence>
<feature type="compositionally biased region" description="Polar residues" evidence="2">
    <location>
        <begin position="1"/>
        <end position="20"/>
    </location>
</feature>
<gene>
    <name evidence="3" type="ORF">IM811_011397</name>
</gene>
<dbReference type="AlphaFoldDB" id="A0A8H7TSZ2"/>
<evidence type="ECO:0000313" key="3">
    <source>
        <dbReference type="EMBL" id="KAF9755956.1"/>
    </source>
</evidence>
<evidence type="ECO:0000256" key="2">
    <source>
        <dbReference type="SAM" id="MobiDB-lite"/>
    </source>
</evidence>
<comment type="caution">
    <text evidence="3">The sequence shown here is derived from an EMBL/GenBank/DDBJ whole genome shotgun (WGS) entry which is preliminary data.</text>
</comment>
<protein>
    <submittedName>
        <fullName evidence="3">Uncharacterized protein</fullName>
    </submittedName>
</protein>
<proteinExistence type="predicted"/>
<dbReference type="EMBL" id="JADCTT010000003">
    <property type="protein sequence ID" value="KAF9755956.1"/>
    <property type="molecule type" value="Genomic_DNA"/>
</dbReference>
<evidence type="ECO:0000313" key="4">
    <source>
        <dbReference type="Proteomes" id="UP000616885"/>
    </source>
</evidence>
<evidence type="ECO:0000256" key="1">
    <source>
        <dbReference type="SAM" id="Coils"/>
    </source>
</evidence>
<reference evidence="3" key="1">
    <citation type="submission" date="2020-10" db="EMBL/GenBank/DDBJ databases">
        <title>High-Quality Genome Resource of Clonostachys rosea strain S41 by Oxford Nanopore Long-Read Sequencing.</title>
        <authorList>
            <person name="Wang H."/>
        </authorList>
    </citation>
    <scope>NUCLEOTIDE SEQUENCE</scope>
    <source>
        <strain evidence="3">S41</strain>
    </source>
</reference>
<keyword evidence="1" id="KW-0175">Coiled coil</keyword>
<accession>A0A8H7TSZ2</accession>
<dbReference type="Proteomes" id="UP000616885">
    <property type="component" value="Unassembled WGS sequence"/>
</dbReference>
<name>A0A8H7TSZ2_BIOOC</name>
<organism evidence="3 4">
    <name type="scientific">Bionectria ochroleuca</name>
    <name type="common">Gliocladium roseum</name>
    <dbReference type="NCBI Taxonomy" id="29856"/>
    <lineage>
        <taxon>Eukaryota</taxon>
        <taxon>Fungi</taxon>
        <taxon>Dikarya</taxon>
        <taxon>Ascomycota</taxon>
        <taxon>Pezizomycotina</taxon>
        <taxon>Sordariomycetes</taxon>
        <taxon>Hypocreomycetidae</taxon>
        <taxon>Hypocreales</taxon>
        <taxon>Bionectriaceae</taxon>
        <taxon>Clonostachys</taxon>
    </lineage>
</organism>
<feature type="region of interest" description="Disordered" evidence="2">
    <location>
        <begin position="1"/>
        <end position="31"/>
    </location>
</feature>